<reference evidence="2" key="1">
    <citation type="journal article" date="2020" name="Stud. Mycol.">
        <title>101 Dothideomycetes genomes: a test case for predicting lifestyles and emergence of pathogens.</title>
        <authorList>
            <person name="Haridas S."/>
            <person name="Albert R."/>
            <person name="Binder M."/>
            <person name="Bloem J."/>
            <person name="Labutti K."/>
            <person name="Salamov A."/>
            <person name="Andreopoulos B."/>
            <person name="Baker S."/>
            <person name="Barry K."/>
            <person name="Bills G."/>
            <person name="Bluhm B."/>
            <person name="Cannon C."/>
            <person name="Castanera R."/>
            <person name="Culley D."/>
            <person name="Daum C."/>
            <person name="Ezra D."/>
            <person name="Gonzalez J."/>
            <person name="Henrissat B."/>
            <person name="Kuo A."/>
            <person name="Liang C."/>
            <person name="Lipzen A."/>
            <person name="Lutzoni F."/>
            <person name="Magnuson J."/>
            <person name="Mondo S."/>
            <person name="Nolan M."/>
            <person name="Ohm R."/>
            <person name="Pangilinan J."/>
            <person name="Park H.-J."/>
            <person name="Ramirez L."/>
            <person name="Alfaro M."/>
            <person name="Sun H."/>
            <person name="Tritt A."/>
            <person name="Yoshinaga Y."/>
            <person name="Zwiers L.-H."/>
            <person name="Turgeon B."/>
            <person name="Goodwin S."/>
            <person name="Spatafora J."/>
            <person name="Crous P."/>
            <person name="Grigoriev I."/>
        </authorList>
    </citation>
    <scope>NUCLEOTIDE SEQUENCE</scope>
    <source>
        <strain evidence="2">CBS 269.34</strain>
    </source>
</reference>
<evidence type="ECO:0000313" key="3">
    <source>
        <dbReference type="Proteomes" id="UP000799750"/>
    </source>
</evidence>
<sequence>MAGWRKRATQTRICRSRPSDVTLADRPQTDCRWRCCHNLEQVRFGGPQWMLLHGAVEEQRQGRSRRTAGVQPAPFEHTRREELFLHALQPTRDASRRGRGGLLARWGCTRWAGKLWRAAPQTEEQGSKSPSGRLRPSMLTTTQHQRGPTRPAAVVGTCHEGIKDGIVATTANKAVGRLAARGELGGPGCGWQVTDSQEHSERTSRLVYPCVHHSPAARALATGAEGGLLFVACTPQRLRGVDGLCRDVGSRGRDRAACTPCQGSHFEELSRPMLGSSGCGCSRANRVEERGNALRAAAACRRPDLICSSLGPGRVRGAAPVAPAARQ</sequence>
<protein>
    <submittedName>
        <fullName evidence="2">Uncharacterized protein</fullName>
    </submittedName>
</protein>
<organism evidence="2 3">
    <name type="scientific">Lophium mytilinum</name>
    <dbReference type="NCBI Taxonomy" id="390894"/>
    <lineage>
        <taxon>Eukaryota</taxon>
        <taxon>Fungi</taxon>
        <taxon>Dikarya</taxon>
        <taxon>Ascomycota</taxon>
        <taxon>Pezizomycotina</taxon>
        <taxon>Dothideomycetes</taxon>
        <taxon>Pleosporomycetidae</taxon>
        <taxon>Mytilinidiales</taxon>
        <taxon>Mytilinidiaceae</taxon>
        <taxon>Lophium</taxon>
    </lineage>
</organism>
<accession>A0A6A6QXJ8</accession>
<proteinExistence type="predicted"/>
<feature type="region of interest" description="Disordered" evidence="1">
    <location>
        <begin position="117"/>
        <end position="152"/>
    </location>
</feature>
<evidence type="ECO:0000256" key="1">
    <source>
        <dbReference type="SAM" id="MobiDB-lite"/>
    </source>
</evidence>
<dbReference type="AlphaFoldDB" id="A0A6A6QXJ8"/>
<dbReference type="Proteomes" id="UP000799750">
    <property type="component" value="Unassembled WGS sequence"/>
</dbReference>
<dbReference type="EMBL" id="MU004187">
    <property type="protein sequence ID" value="KAF2497178.1"/>
    <property type="molecule type" value="Genomic_DNA"/>
</dbReference>
<name>A0A6A6QXJ8_9PEZI</name>
<evidence type="ECO:0000313" key="2">
    <source>
        <dbReference type="EMBL" id="KAF2497178.1"/>
    </source>
</evidence>
<keyword evidence="3" id="KW-1185">Reference proteome</keyword>
<gene>
    <name evidence="2" type="ORF">BU16DRAFT_538285</name>
</gene>